<evidence type="ECO:0000313" key="2">
    <source>
        <dbReference type="EMBL" id="KUI20426.1"/>
    </source>
</evidence>
<keyword evidence="3" id="KW-1185">Reference proteome</keyword>
<reference evidence="2 3" key="1">
    <citation type="submission" date="2016-01" db="EMBL/GenBank/DDBJ databases">
        <authorList>
            <consortium name="TB Trials Study Group"/>
            <person name="Sutton G."/>
            <person name="Brinkac L."/>
            <person name="Sanka R."/>
            <person name="Adams M."/>
            <person name="Lau E.L."/>
            <person name="Macaden R."/>
            <person name="Grewal H.M.S."/>
        </authorList>
    </citation>
    <scope>NUCLEOTIDE SEQUENCE [LARGE SCALE GENOMIC DNA]</scope>
    <source>
        <strain evidence="2 3">IS-1744</strain>
    </source>
</reference>
<dbReference type="PANTHER" id="PTHR43433:SF1">
    <property type="entry name" value="BLL5160 PROTEIN"/>
    <property type="match status" value="1"/>
</dbReference>
<comment type="caution">
    <text evidence="2">The sequence shown here is derived from an EMBL/GenBank/DDBJ whole genome shotgun (WGS) entry which is preliminary data.</text>
</comment>
<keyword evidence="2" id="KW-0560">Oxidoreductase</keyword>
<keyword evidence="2" id="KW-0575">Peroxidase</keyword>
<dbReference type="InterPro" id="IPR000073">
    <property type="entry name" value="AB_hydrolase_1"/>
</dbReference>
<dbReference type="GO" id="GO:0004601">
    <property type="term" value="F:peroxidase activity"/>
    <property type="evidence" value="ECO:0007669"/>
    <property type="project" value="UniProtKB-KW"/>
</dbReference>
<evidence type="ECO:0000313" key="3">
    <source>
        <dbReference type="Proteomes" id="UP000053707"/>
    </source>
</evidence>
<dbReference type="AlphaFoldDB" id="A0A101ACH7"/>
<dbReference type="InterPro" id="IPR029058">
    <property type="entry name" value="AB_hydrolase_fold"/>
</dbReference>
<dbReference type="PRINTS" id="PR00111">
    <property type="entry name" value="ABHYDROLASE"/>
</dbReference>
<dbReference type="PANTHER" id="PTHR43433">
    <property type="entry name" value="HYDROLASE, ALPHA/BETA FOLD FAMILY PROTEIN"/>
    <property type="match status" value="1"/>
</dbReference>
<dbReference type="Proteomes" id="UP000053707">
    <property type="component" value="Unassembled WGS sequence"/>
</dbReference>
<dbReference type="InterPro" id="IPR050471">
    <property type="entry name" value="AB_hydrolase"/>
</dbReference>
<dbReference type="EMBL" id="LQIR01000003">
    <property type="protein sequence ID" value="KUI20426.1"/>
    <property type="molecule type" value="Genomic_DNA"/>
</dbReference>
<name>A0A101ACH7_9MYCO</name>
<sequence length="322" mass="34562">MSSGPRSQSRASAFAPAQSLPSGRAVEVRSRDGIRLHAEVFGREDGYPIVLAHGITCALRVWAHQIADLSRDYRVIAFDHRGHGRSAVPVRRGAYSLDHLAADLDSVLDATLAPGERAVIAGHSMGGIAITSWAERYAERVTERADGVALINTTTGDLLRNVKLLPVPAPLANVRVRTAGTFLKTFGATPLPRAIYGPNQRFVSMLAVGRDADPAIASFVHELFAATSPVGRGGWARTLVDHLGPQHIGLTNLVVPTLVIGSRKDRLLPLTSSRRIAEAAPNLSEFVELAGGHCAILERPDEVNMHLRGLIQSVTAERRVSS</sequence>
<evidence type="ECO:0000259" key="1">
    <source>
        <dbReference type="Pfam" id="PF00561"/>
    </source>
</evidence>
<dbReference type="SUPFAM" id="SSF53474">
    <property type="entry name" value="alpha/beta-Hydrolases"/>
    <property type="match status" value="1"/>
</dbReference>
<proteinExistence type="predicted"/>
<protein>
    <submittedName>
        <fullName evidence="2">Haloperoxidase</fullName>
    </submittedName>
</protein>
<accession>A0A101ACH7</accession>
<organism evidence="2 3">
    <name type="scientific">Mycobacterium lehmannii</name>
    <dbReference type="NCBI Taxonomy" id="2048550"/>
    <lineage>
        <taxon>Bacteria</taxon>
        <taxon>Bacillati</taxon>
        <taxon>Actinomycetota</taxon>
        <taxon>Actinomycetes</taxon>
        <taxon>Mycobacteriales</taxon>
        <taxon>Mycobacteriaceae</taxon>
        <taxon>Mycobacterium</taxon>
    </lineage>
</organism>
<feature type="domain" description="AB hydrolase-1" evidence="1">
    <location>
        <begin position="47"/>
        <end position="300"/>
    </location>
</feature>
<gene>
    <name evidence="2" type="ORF">AU192_16100</name>
</gene>
<dbReference type="RefSeq" id="WP_064394353.1">
    <property type="nucleotide sequence ID" value="NZ_LQIR01000003.1"/>
</dbReference>
<dbReference type="Gene3D" id="3.40.50.1820">
    <property type="entry name" value="alpha/beta hydrolase"/>
    <property type="match status" value="1"/>
</dbReference>
<dbReference type="Pfam" id="PF00561">
    <property type="entry name" value="Abhydrolase_1"/>
    <property type="match status" value="1"/>
</dbReference>